<dbReference type="PROSITE" id="PS50980">
    <property type="entry name" value="COA_CT_NTER"/>
    <property type="match status" value="1"/>
</dbReference>
<dbReference type="RefSeq" id="WP_013733389.1">
    <property type="nucleotide sequence ID" value="NZ_LMWI01000002.1"/>
</dbReference>
<keyword evidence="11 20" id="KW-0863">Zinc-finger</keyword>
<keyword evidence="13 20" id="KW-0862">Zinc</keyword>
<dbReference type="InterPro" id="IPR041010">
    <property type="entry name" value="Znf-ACC"/>
</dbReference>
<dbReference type="GO" id="GO:2001295">
    <property type="term" value="P:malonyl-CoA biosynthetic process"/>
    <property type="evidence" value="ECO:0007669"/>
    <property type="project" value="UniProtKB-UniRule"/>
</dbReference>
<comment type="function">
    <text evidence="19">Component of the acetyl coenzyme A carboxylase (ACC) complex. First, biotin carboxylase catalyzes the carboxylation of biotin on its carrier protein (BCCP) and then the CO(2) group is transferred by the carboxyltransferase to acetyl-CoA to form malonyl-CoA.</text>
</comment>
<evidence type="ECO:0000256" key="19">
    <source>
        <dbReference type="HAMAP-Rule" id="MF_00823"/>
    </source>
</evidence>
<dbReference type="GO" id="GO:0005524">
    <property type="term" value="F:ATP binding"/>
    <property type="evidence" value="ECO:0007669"/>
    <property type="project" value="UniProtKB-KW"/>
</dbReference>
<comment type="similarity">
    <text evidence="3">In the C-terminal section; belongs to the AccA family.</text>
</comment>
<dbReference type="HAMAP" id="MF_00823">
    <property type="entry name" value="AcetylCoA_CT_alpha"/>
    <property type="match status" value="1"/>
</dbReference>
<evidence type="ECO:0000259" key="22">
    <source>
        <dbReference type="PROSITE" id="PS50989"/>
    </source>
</evidence>
<dbReference type="Proteomes" id="UP000053246">
    <property type="component" value="Unassembled WGS sequence"/>
</dbReference>
<sequence length="542" mass="56815">MTSAEVTAETARGFARCPACGLITYTRRLVRTGRVCPECGAHGRLSAPERLAQLLDEGSATALPADDPVRDPLAFTDARAYPDRLALARRATGLTEAVVCARGTIGGQPVTVAVMDFGFLGGSLGTVVGDRITRAAEAALAERTPLIIVTASGGARMQEGVFSLMQMAKVSQAVAALDDAGLLTVSIITEPTFGGVAASFATCTDVLIAEPGARMGFAGPRVIEQTVRERLPEGFQTAGFLLEHGMIDMVVPRGELRPVLCRLLAVTRPAVFAEVADVVIRDPATLPEVDAWDVVRAARDPARPTTLDYATALLDGFVELHGDRLAGDCPAIVGGVGVLRGRPVLLLGHQKGHDTRELVRRRFGMASPEGYRKSSRLLRLAAKLKLPVVTLVDTPGAYPGIAAEQRGQALAIAEIIKQLCSLPVPVVSVVTGEGGSGGALALAVADRVLCRESGFYSVISPEGCSAILWKDAAAAPQAARALRLGARHLLASSVVDGVVPEPSDPAAAMAAVGDAVAVTLAALDHTDRRELVANRRARFRRF</sequence>
<dbReference type="InterPro" id="IPR029045">
    <property type="entry name" value="ClpP/crotonase-like_dom_sf"/>
</dbReference>
<feature type="zinc finger region" description="C4-type" evidence="20">
    <location>
        <begin position="17"/>
        <end position="39"/>
    </location>
</feature>
<accession>A0A9X0HZX1</accession>
<comment type="catalytic activity">
    <reaction evidence="18 19">
        <text>N(6)-carboxybiotinyl-L-lysyl-[protein] + acetyl-CoA = N(6)-biotinyl-L-lysyl-[protein] + malonyl-CoA</text>
        <dbReference type="Rhea" id="RHEA:54728"/>
        <dbReference type="Rhea" id="RHEA-COMP:10505"/>
        <dbReference type="Rhea" id="RHEA-COMP:10506"/>
        <dbReference type="ChEBI" id="CHEBI:57288"/>
        <dbReference type="ChEBI" id="CHEBI:57384"/>
        <dbReference type="ChEBI" id="CHEBI:83144"/>
        <dbReference type="ChEBI" id="CHEBI:83145"/>
        <dbReference type="EC" id="2.1.3.15"/>
    </reaction>
</comment>
<dbReference type="GO" id="GO:0016743">
    <property type="term" value="F:carboxyl- or carbamoyltransferase activity"/>
    <property type="evidence" value="ECO:0007669"/>
    <property type="project" value="UniProtKB-UniRule"/>
</dbReference>
<evidence type="ECO:0000256" key="15">
    <source>
        <dbReference type="ARBA" id="ARBA00023098"/>
    </source>
</evidence>
<evidence type="ECO:0000256" key="8">
    <source>
        <dbReference type="ARBA" id="ARBA00022679"/>
    </source>
</evidence>
<evidence type="ECO:0000313" key="24">
    <source>
        <dbReference type="Proteomes" id="UP000053246"/>
    </source>
</evidence>
<dbReference type="GO" id="GO:0009317">
    <property type="term" value="C:acetyl-CoA carboxylase complex"/>
    <property type="evidence" value="ECO:0007669"/>
    <property type="project" value="InterPro"/>
</dbReference>
<keyword evidence="24" id="KW-1185">Reference proteome</keyword>
<evidence type="ECO:0000259" key="21">
    <source>
        <dbReference type="PROSITE" id="PS50980"/>
    </source>
</evidence>
<evidence type="ECO:0000256" key="9">
    <source>
        <dbReference type="ARBA" id="ARBA00022723"/>
    </source>
</evidence>
<reference evidence="23 24" key="1">
    <citation type="submission" date="2015-10" db="EMBL/GenBank/DDBJ databases">
        <authorList>
            <person name="Ju K.-S."/>
            <person name="Doroghazi J.R."/>
            <person name="Metcalf W.W."/>
        </authorList>
    </citation>
    <scope>NUCLEOTIDE SEQUENCE [LARGE SCALE GENOMIC DNA]</scope>
    <source>
        <strain evidence="23 24">NRRL B-24793</strain>
    </source>
</reference>
<dbReference type="SUPFAM" id="SSF52096">
    <property type="entry name" value="ClpP/crotonase"/>
    <property type="match status" value="2"/>
</dbReference>
<dbReference type="HAMAP" id="MF_01395">
    <property type="entry name" value="AcetylCoA_CT_beta"/>
    <property type="match status" value="1"/>
</dbReference>
<evidence type="ECO:0000256" key="6">
    <source>
        <dbReference type="ARBA" id="ARBA00022490"/>
    </source>
</evidence>
<keyword evidence="6 19" id="KW-0963">Cytoplasm</keyword>
<comment type="similarity">
    <text evidence="20">Belongs to the AccD/PCCB family.</text>
</comment>
<dbReference type="GO" id="GO:0006633">
    <property type="term" value="P:fatty acid biosynthetic process"/>
    <property type="evidence" value="ECO:0007669"/>
    <property type="project" value="UniProtKB-KW"/>
</dbReference>
<comment type="caution">
    <text evidence="23">The sequence shown here is derived from an EMBL/GenBank/DDBJ whole genome shotgun (WGS) entry which is preliminary data.</text>
</comment>
<dbReference type="Pfam" id="PF03255">
    <property type="entry name" value="ACCA"/>
    <property type="match status" value="1"/>
</dbReference>
<name>A0A9X0HZX1_9ACTN</name>
<feature type="binding site" evidence="20">
    <location>
        <position position="17"/>
    </location>
    <ligand>
        <name>Zn(2+)</name>
        <dbReference type="ChEBI" id="CHEBI:29105"/>
    </ligand>
</feature>
<dbReference type="InterPro" id="IPR001095">
    <property type="entry name" value="Acetyl_CoA_COase_a_su"/>
</dbReference>
<evidence type="ECO:0000256" key="17">
    <source>
        <dbReference type="ARBA" id="ARBA00025280"/>
    </source>
</evidence>
<dbReference type="InterPro" id="IPR000438">
    <property type="entry name" value="Acetyl_CoA_COase_Trfase_b_su"/>
</dbReference>
<keyword evidence="8 19" id="KW-0808">Transferase</keyword>
<keyword evidence="7 19" id="KW-0444">Lipid biosynthesis</keyword>
<dbReference type="EMBL" id="LMWI01000002">
    <property type="protein sequence ID" value="KUJ44218.1"/>
    <property type="molecule type" value="Genomic_DNA"/>
</dbReference>
<comment type="similarity">
    <text evidence="19">Belongs to the AccA family.</text>
</comment>
<dbReference type="InterPro" id="IPR011763">
    <property type="entry name" value="COA_CT_C"/>
</dbReference>
<evidence type="ECO:0000256" key="7">
    <source>
        <dbReference type="ARBA" id="ARBA00022516"/>
    </source>
</evidence>
<dbReference type="NCBIfam" id="NF041504">
    <property type="entry name" value="AccA_sub"/>
    <property type="match status" value="1"/>
</dbReference>
<evidence type="ECO:0000256" key="12">
    <source>
        <dbReference type="ARBA" id="ARBA00022832"/>
    </source>
</evidence>
<dbReference type="GO" id="GO:0008270">
    <property type="term" value="F:zinc ion binding"/>
    <property type="evidence" value="ECO:0007669"/>
    <property type="project" value="UniProtKB-UniRule"/>
</dbReference>
<dbReference type="AlphaFoldDB" id="A0A9X0HZX1"/>
<evidence type="ECO:0000256" key="11">
    <source>
        <dbReference type="ARBA" id="ARBA00022771"/>
    </source>
</evidence>
<keyword evidence="14 19" id="KW-0067">ATP-binding</keyword>
<protein>
    <recommendedName>
        <fullName evidence="19 20">Multifunctional fusion protein</fullName>
    </recommendedName>
    <domain>
        <recommendedName>
            <fullName evidence="19">Acetyl-coenzyme A carboxylase carboxyl transferase subunit alpha</fullName>
            <shortName evidence="19">ACCase subunit alpha</shortName>
            <shortName evidence="19">Acetyl-CoA carboxylase carboxyltransferase subunit alpha</shortName>
            <ecNumber evidence="19">2.1.3.15</ecNumber>
        </recommendedName>
    </domain>
    <domain>
        <recommendedName>
            <fullName evidence="20">Acetyl-coenzyme A carboxylase carboxyl transferase subunit beta</fullName>
            <shortName evidence="20">ACCase subunit beta</shortName>
            <shortName evidence="20">Acetyl-CoA carboxylase carboxyltransferase subunit beta</shortName>
        </recommendedName>
    </domain>
</protein>
<comment type="subunit">
    <text evidence="19">Acetyl-CoA carboxylase is a heterohexamer composed of biotin carboxyl carrier protein (AccB), biotin carboxylase (AccC) and two subunits each of ACCase subunit alpha (AccA) and ACCase subunit beta (AccD).</text>
</comment>
<comment type="subcellular location">
    <subcellularLocation>
        <location evidence="1 19">Cytoplasm</location>
    </subcellularLocation>
</comment>
<dbReference type="EC" id="2.1.3.15" evidence="19"/>
<evidence type="ECO:0000256" key="20">
    <source>
        <dbReference type="HAMAP-Rule" id="MF_01395"/>
    </source>
</evidence>
<keyword evidence="16 19" id="KW-0275">Fatty acid biosynthesis</keyword>
<comment type="pathway">
    <text evidence="2 19">Lipid metabolism; malonyl-CoA biosynthesis; malonyl-CoA from acetyl-CoA: step 1/1.</text>
</comment>
<dbReference type="PROSITE" id="PS50989">
    <property type="entry name" value="COA_CT_CTER"/>
    <property type="match status" value="1"/>
</dbReference>
<feature type="domain" description="CoA carboxyltransferase N-terminal" evidence="21">
    <location>
        <begin position="13"/>
        <end position="282"/>
    </location>
</feature>
<comment type="cofactor">
    <cofactor evidence="20">
        <name>Zn(2+)</name>
        <dbReference type="ChEBI" id="CHEBI:29105"/>
    </cofactor>
    <text evidence="20">Binds 1 zinc ion per subunit.</text>
</comment>
<feature type="binding site" evidence="20">
    <location>
        <position position="39"/>
    </location>
    <ligand>
        <name>Zn(2+)</name>
        <dbReference type="ChEBI" id="CHEBI:29105"/>
    </ligand>
</feature>
<dbReference type="GO" id="GO:0003989">
    <property type="term" value="F:acetyl-CoA carboxylase activity"/>
    <property type="evidence" value="ECO:0007669"/>
    <property type="project" value="InterPro"/>
</dbReference>
<proteinExistence type="inferred from homology"/>
<evidence type="ECO:0000256" key="13">
    <source>
        <dbReference type="ARBA" id="ARBA00022833"/>
    </source>
</evidence>
<dbReference type="PANTHER" id="PTHR42853">
    <property type="entry name" value="ACETYL-COENZYME A CARBOXYLASE CARBOXYL TRANSFERASE SUBUNIT ALPHA"/>
    <property type="match status" value="1"/>
</dbReference>
<keyword evidence="12 19" id="KW-0276">Fatty acid metabolism</keyword>
<dbReference type="Pfam" id="PF17848">
    <property type="entry name" value="Zn_ribbon_ACC"/>
    <property type="match status" value="1"/>
</dbReference>
<evidence type="ECO:0000256" key="1">
    <source>
        <dbReference type="ARBA" id="ARBA00004496"/>
    </source>
</evidence>
<evidence type="ECO:0000256" key="14">
    <source>
        <dbReference type="ARBA" id="ARBA00022840"/>
    </source>
</evidence>
<feature type="domain" description="CoA carboxyltransferase C-terminal" evidence="22">
    <location>
        <begin position="265"/>
        <end position="522"/>
    </location>
</feature>
<keyword evidence="9 20" id="KW-0479">Metal-binding</keyword>
<feature type="binding site" evidence="20">
    <location>
        <position position="20"/>
    </location>
    <ligand>
        <name>Zn(2+)</name>
        <dbReference type="ChEBI" id="CHEBI:29105"/>
    </ligand>
</feature>
<comment type="subunit">
    <text evidence="5">Acetyl-CoA carboxylase is a heterotetramer composed of biotin carboxyl carrier protein (AccB), biotin carboxylase (AccC) and two subunits of ACCase subunit beta/alpha.</text>
</comment>
<evidence type="ECO:0000256" key="2">
    <source>
        <dbReference type="ARBA" id="ARBA00004956"/>
    </source>
</evidence>
<keyword evidence="15 19" id="KW-0443">Lipid metabolism</keyword>
<feature type="binding site" evidence="20">
    <location>
        <position position="36"/>
    </location>
    <ligand>
        <name>Zn(2+)</name>
        <dbReference type="ChEBI" id="CHEBI:29105"/>
    </ligand>
</feature>
<evidence type="ECO:0000256" key="3">
    <source>
        <dbReference type="ARBA" id="ARBA00006276"/>
    </source>
</evidence>
<gene>
    <name evidence="19" type="primary">accA</name>
    <name evidence="20" type="synonym">accD</name>
    <name evidence="23" type="ORF">ADL17_13390</name>
</gene>
<evidence type="ECO:0000256" key="16">
    <source>
        <dbReference type="ARBA" id="ARBA00023160"/>
    </source>
</evidence>
<evidence type="ECO:0000313" key="23">
    <source>
        <dbReference type="EMBL" id="KUJ44218.1"/>
    </source>
</evidence>
<evidence type="ECO:0000256" key="4">
    <source>
        <dbReference type="ARBA" id="ARBA00010284"/>
    </source>
</evidence>
<dbReference type="InterPro" id="IPR011762">
    <property type="entry name" value="COA_CT_N"/>
</dbReference>
<dbReference type="NCBIfam" id="TIGR00515">
    <property type="entry name" value="accD"/>
    <property type="match status" value="1"/>
</dbReference>
<dbReference type="PRINTS" id="PR01069">
    <property type="entry name" value="ACCCTRFRASEA"/>
</dbReference>
<evidence type="ECO:0000256" key="10">
    <source>
        <dbReference type="ARBA" id="ARBA00022741"/>
    </source>
</evidence>
<dbReference type="PANTHER" id="PTHR42853:SF3">
    <property type="entry name" value="ACETYL-COENZYME A CARBOXYLASE CARBOXYL TRANSFERASE SUBUNIT ALPHA, CHLOROPLASTIC"/>
    <property type="match status" value="1"/>
</dbReference>
<evidence type="ECO:0000256" key="18">
    <source>
        <dbReference type="ARBA" id="ARBA00049152"/>
    </source>
</evidence>
<keyword evidence="10 19" id="KW-0547">Nucleotide-binding</keyword>
<dbReference type="Gene3D" id="3.90.226.10">
    <property type="entry name" value="2-enoyl-CoA Hydratase, Chain A, domain 1"/>
    <property type="match status" value="2"/>
</dbReference>
<organism evidence="23 24">
    <name type="scientific">Micromonospora maris</name>
    <dbReference type="NCBI Taxonomy" id="1003110"/>
    <lineage>
        <taxon>Bacteria</taxon>
        <taxon>Bacillati</taxon>
        <taxon>Actinomycetota</taxon>
        <taxon>Actinomycetes</taxon>
        <taxon>Micromonosporales</taxon>
        <taxon>Micromonosporaceae</taxon>
        <taxon>Micromonospora</taxon>
    </lineage>
</organism>
<dbReference type="OMA" id="RVLMCAN"/>
<evidence type="ECO:0000256" key="5">
    <source>
        <dbReference type="ARBA" id="ARBA00011664"/>
    </source>
</evidence>
<comment type="function">
    <text evidence="17 20">Component of the acetyl coenzyme A carboxylase (ACC) complex. Biotin carboxylase (BC) catalyzes the carboxylation of biotin on its carrier protein (BCCP) and then the CO(2) group is transferred by the transcarboxylase to acetyl-CoA to form malonyl-CoA.</text>
</comment>
<comment type="similarity">
    <text evidence="4">In the N-terminal section; belongs to the AccD/PCCB family.</text>
</comment>